<dbReference type="InterPro" id="IPR005887">
    <property type="entry name" value="GH92_a_mannosidase_put"/>
</dbReference>
<dbReference type="FunFam" id="3.30.2080.10:FF:000001">
    <property type="entry name" value="Alpha-1,2-mannosidase subfamily"/>
    <property type="match status" value="1"/>
</dbReference>
<dbReference type="Gene3D" id="3.30.2080.10">
    <property type="entry name" value="GH92 mannosidase domain"/>
    <property type="match status" value="1"/>
</dbReference>
<proteinExistence type="predicted"/>
<dbReference type="AlphaFoldDB" id="A0A5B9W0C4"/>
<dbReference type="GO" id="GO:0000224">
    <property type="term" value="F:peptide-N4-(N-acetyl-beta-glucosaminyl)asparagine amidase activity"/>
    <property type="evidence" value="ECO:0007669"/>
    <property type="project" value="TreeGrafter"/>
</dbReference>
<dbReference type="Proteomes" id="UP000324233">
    <property type="component" value="Chromosome"/>
</dbReference>
<keyword evidence="5" id="KW-1185">Reference proteome</keyword>
<dbReference type="Gene3D" id="2.70.98.10">
    <property type="match status" value="1"/>
</dbReference>
<dbReference type="InterPro" id="IPR012939">
    <property type="entry name" value="Glyco_hydro_92"/>
</dbReference>
<feature type="domain" description="Glycosyl hydrolase family 92 N-terminal" evidence="3">
    <location>
        <begin position="31"/>
        <end position="261"/>
    </location>
</feature>
<keyword evidence="4" id="KW-0378">Hydrolase</keyword>
<organism evidence="4 5">
    <name type="scientific">Aquisphaera giovannonii</name>
    <dbReference type="NCBI Taxonomy" id="406548"/>
    <lineage>
        <taxon>Bacteria</taxon>
        <taxon>Pseudomonadati</taxon>
        <taxon>Planctomycetota</taxon>
        <taxon>Planctomycetia</taxon>
        <taxon>Isosphaerales</taxon>
        <taxon>Isosphaeraceae</taxon>
        <taxon>Aquisphaera</taxon>
    </lineage>
</organism>
<dbReference type="InterPro" id="IPR041371">
    <property type="entry name" value="GH92_N"/>
</dbReference>
<feature type="chain" id="PRO_5022966005" evidence="1">
    <location>
        <begin position="26"/>
        <end position="754"/>
    </location>
</feature>
<feature type="domain" description="Glycosyl hydrolase family 92" evidence="2">
    <location>
        <begin position="267"/>
        <end position="734"/>
    </location>
</feature>
<dbReference type="GO" id="GO:0005975">
    <property type="term" value="P:carbohydrate metabolic process"/>
    <property type="evidence" value="ECO:0007669"/>
    <property type="project" value="InterPro"/>
</dbReference>
<dbReference type="PANTHER" id="PTHR12143:SF39">
    <property type="entry name" value="SECRETED PROTEIN"/>
    <property type="match status" value="1"/>
</dbReference>
<dbReference type="InterPro" id="IPR008928">
    <property type="entry name" value="6-hairpin_glycosidase_sf"/>
</dbReference>
<dbReference type="GO" id="GO:0005829">
    <property type="term" value="C:cytosol"/>
    <property type="evidence" value="ECO:0007669"/>
    <property type="project" value="TreeGrafter"/>
</dbReference>
<accession>A0A5B9W0C4</accession>
<dbReference type="GO" id="GO:0006516">
    <property type="term" value="P:glycoprotein catabolic process"/>
    <property type="evidence" value="ECO:0007669"/>
    <property type="project" value="TreeGrafter"/>
</dbReference>
<dbReference type="PROSITE" id="PS51257">
    <property type="entry name" value="PROKAR_LIPOPROTEIN"/>
    <property type="match status" value="1"/>
</dbReference>
<dbReference type="OrthoDB" id="9804511at2"/>
<dbReference type="Gene3D" id="1.20.1610.10">
    <property type="entry name" value="alpha-1,2-mannosidases domains"/>
    <property type="match status" value="1"/>
</dbReference>
<evidence type="ECO:0000259" key="3">
    <source>
        <dbReference type="Pfam" id="PF17678"/>
    </source>
</evidence>
<name>A0A5B9W0C4_9BACT</name>
<dbReference type="InterPro" id="IPR050883">
    <property type="entry name" value="PNGase"/>
</dbReference>
<keyword evidence="1" id="KW-0732">Signal</keyword>
<dbReference type="GO" id="GO:0030246">
    <property type="term" value="F:carbohydrate binding"/>
    <property type="evidence" value="ECO:0007669"/>
    <property type="project" value="InterPro"/>
</dbReference>
<gene>
    <name evidence="4" type="ORF">OJF2_25060</name>
</gene>
<dbReference type="Pfam" id="PF07971">
    <property type="entry name" value="Glyco_hydro_92"/>
    <property type="match status" value="1"/>
</dbReference>
<sequence length="754" mass="82703" precursor="true">MKRPPKKSGGLAAFALGLFATACLGAGPADHVKPLIGTDGHGHVFPGATLPFGMMQLSPDTRDETWDGCSGYHYSDGSILGFSHNHLSGTGCGDLGNILLMPTVGPLKLSAGKPGDGYRSSFSHDQEEARPGYYRVMLADPKVNVELTSTVRAGLHRYTFPQSDDAHVVLDLWHGISNRPTDSQVTIADDRTLTGFRRSDGWGGDKVFYFVVEFSRPFDGAGVATDHKPAEGKEAKGRNVQAHVDFKTKAGEVIQARVALSTVSVEGARKNLKAELPGWDFDATAAAAFAAWDKALSPLQVESKDENFKQTFYSSVYHTMVAPTVLNDVDGQVRGPDGKVHTVQGFNYYTELSFWDTFRAEHPLLTLTQPNRVNDFVKTCLAHFRFASPDNRYLPVWANGGKETDCMIGNHSIPVIVDAYLKGFRDWDVGEALNAMVDTTNMNRQFLDSYRDVGYVVQKRDEQSAAKTLEYCYDDICIARLARAMGKTDIAQAYEKRAKNWQNVFDTETGFMRSRNDKGEWVLPFDPKRIDMNCYTEANAWHYEFFVPHDVPGLIAKLGGDANFVTKLDGMFDPSQKIPNSLQDITGVIGMYAHGNEPCHHVAYLYNYAGEAWKTQALVRKVADSLYNNTPSGICGNDDCGQTSAWYVFTAMGFYPVDPADGVYVIGSPLADSATVTLDPAYYKGGKFTVVAKDNSPQNVYIQSATLNGRPHTKSYITHDQIVAGGTLELQMGPSPNKAWGAATADRPGTAARP</sequence>
<evidence type="ECO:0000256" key="1">
    <source>
        <dbReference type="SAM" id="SignalP"/>
    </source>
</evidence>
<dbReference type="SUPFAM" id="SSF48208">
    <property type="entry name" value="Six-hairpin glycosidases"/>
    <property type="match status" value="1"/>
</dbReference>
<feature type="signal peptide" evidence="1">
    <location>
        <begin position="1"/>
        <end position="25"/>
    </location>
</feature>
<evidence type="ECO:0000313" key="4">
    <source>
        <dbReference type="EMBL" id="QEH33973.1"/>
    </source>
</evidence>
<protein>
    <submittedName>
        <fullName evidence="4">Glycosyl hydrolase family 92</fullName>
    </submittedName>
</protein>
<dbReference type="Pfam" id="PF17678">
    <property type="entry name" value="Glyco_hydro_92N"/>
    <property type="match status" value="1"/>
</dbReference>
<evidence type="ECO:0000259" key="2">
    <source>
        <dbReference type="Pfam" id="PF07971"/>
    </source>
</evidence>
<dbReference type="InterPro" id="IPR014718">
    <property type="entry name" value="GH-type_carb-bd"/>
</dbReference>
<dbReference type="PANTHER" id="PTHR12143">
    <property type="entry name" value="PEPTIDE N-GLYCANASE PNGASE -RELATED"/>
    <property type="match status" value="1"/>
</dbReference>
<dbReference type="NCBIfam" id="TIGR01180">
    <property type="entry name" value="aman2_put"/>
    <property type="match status" value="1"/>
</dbReference>
<reference evidence="4 5" key="1">
    <citation type="submission" date="2019-08" db="EMBL/GenBank/DDBJ databases">
        <title>Deep-cultivation of Planctomycetes and their phenomic and genomic characterization uncovers novel biology.</title>
        <authorList>
            <person name="Wiegand S."/>
            <person name="Jogler M."/>
            <person name="Boedeker C."/>
            <person name="Pinto D."/>
            <person name="Vollmers J."/>
            <person name="Rivas-Marin E."/>
            <person name="Kohn T."/>
            <person name="Peeters S.H."/>
            <person name="Heuer A."/>
            <person name="Rast P."/>
            <person name="Oberbeckmann S."/>
            <person name="Bunk B."/>
            <person name="Jeske O."/>
            <person name="Meyerdierks A."/>
            <person name="Storesund J.E."/>
            <person name="Kallscheuer N."/>
            <person name="Luecker S."/>
            <person name="Lage O.M."/>
            <person name="Pohl T."/>
            <person name="Merkel B.J."/>
            <person name="Hornburger P."/>
            <person name="Mueller R.-W."/>
            <person name="Bruemmer F."/>
            <person name="Labrenz M."/>
            <person name="Spormann A.M."/>
            <person name="Op den Camp H."/>
            <person name="Overmann J."/>
            <person name="Amann R."/>
            <person name="Jetten M.S.M."/>
            <person name="Mascher T."/>
            <person name="Medema M.H."/>
            <person name="Devos D.P."/>
            <person name="Kaster A.-K."/>
            <person name="Ovreas L."/>
            <person name="Rohde M."/>
            <person name="Galperin M.Y."/>
            <person name="Jogler C."/>
        </authorList>
    </citation>
    <scope>NUCLEOTIDE SEQUENCE [LARGE SCALE GENOMIC DNA]</scope>
    <source>
        <strain evidence="4 5">OJF2</strain>
    </source>
</reference>
<dbReference type="Gene3D" id="1.20.1050.60">
    <property type="entry name" value="alpha-1,2-mannosidase"/>
    <property type="match status" value="1"/>
</dbReference>
<dbReference type="RefSeq" id="WP_148593963.1">
    <property type="nucleotide sequence ID" value="NZ_CP042997.1"/>
</dbReference>
<dbReference type="KEGG" id="agv:OJF2_25060"/>
<evidence type="ECO:0000313" key="5">
    <source>
        <dbReference type="Proteomes" id="UP000324233"/>
    </source>
</evidence>
<dbReference type="EMBL" id="CP042997">
    <property type="protein sequence ID" value="QEH33973.1"/>
    <property type="molecule type" value="Genomic_DNA"/>
</dbReference>